<proteinExistence type="predicted"/>
<dbReference type="EMBL" id="JAUDCL010000011">
    <property type="protein sequence ID" value="MDM8201159.1"/>
    <property type="molecule type" value="Genomic_DNA"/>
</dbReference>
<reference evidence="1 2" key="1">
    <citation type="submission" date="2023-06" db="EMBL/GenBank/DDBJ databases">
        <title>Identification and characterization of horizontal gene transfer across gut microbiota members of farm animals based on homology search.</title>
        <authorList>
            <person name="Schwarzerova J."/>
            <person name="Nykrynova M."/>
            <person name="Jureckova K."/>
            <person name="Cejkova D."/>
            <person name="Rychlik I."/>
        </authorList>
    </citation>
    <scope>NUCLEOTIDE SEQUENCE [LARGE SCALE GENOMIC DNA]</scope>
    <source>
        <strain evidence="1 2">ET340</strain>
    </source>
</reference>
<keyword evidence="2" id="KW-1185">Reference proteome</keyword>
<sequence length="140" mass="14838">MMERHNVPPIRSGALTLLIALAAICLAVLAVLSLTTAQADLSLAEKALDRFSQDAALENEGQQWLAQLDAALAAGQDTAALGQTGEDGAVTTTLIGESGRTLTIAALPTPQGPGRYTLTRWQYGQERDFDQGPQLWDGSF</sequence>
<name>A0ABT7UQJ5_9FIRM</name>
<gene>
    <name evidence="1" type="ORF">QUW08_07625</name>
</gene>
<accession>A0ABT7UQJ5</accession>
<dbReference type="Proteomes" id="UP001529380">
    <property type="component" value="Unassembled WGS sequence"/>
</dbReference>
<comment type="caution">
    <text evidence="1">The sequence shown here is derived from an EMBL/GenBank/DDBJ whole genome shotgun (WGS) entry which is preliminary data.</text>
</comment>
<evidence type="ECO:0000313" key="1">
    <source>
        <dbReference type="EMBL" id="MDM8201159.1"/>
    </source>
</evidence>
<evidence type="ECO:0000313" key="2">
    <source>
        <dbReference type="Proteomes" id="UP001529380"/>
    </source>
</evidence>
<dbReference type="RefSeq" id="WP_289599755.1">
    <property type="nucleotide sequence ID" value="NZ_JAUDCL010000011.1"/>
</dbReference>
<organism evidence="1 2">
    <name type="scientific">Allofournierella massiliensis</name>
    <dbReference type="NCBI Taxonomy" id="1650663"/>
    <lineage>
        <taxon>Bacteria</taxon>
        <taxon>Bacillati</taxon>
        <taxon>Bacillota</taxon>
        <taxon>Clostridia</taxon>
        <taxon>Eubacteriales</taxon>
        <taxon>Oscillospiraceae</taxon>
        <taxon>Allofournierella</taxon>
    </lineage>
</organism>
<protein>
    <submittedName>
        <fullName evidence="1">Uncharacterized protein</fullName>
    </submittedName>
</protein>